<name>A0ABW0CRL6_STRCD</name>
<dbReference type="Gene3D" id="3.40.50.150">
    <property type="entry name" value="Vaccinia Virus protein VP39"/>
    <property type="match status" value="2"/>
</dbReference>
<proteinExistence type="predicted"/>
<feature type="domain" description="Methyltransferase" evidence="3">
    <location>
        <begin position="54"/>
        <end position="147"/>
    </location>
</feature>
<dbReference type="SUPFAM" id="SSF53335">
    <property type="entry name" value="S-adenosyl-L-methionine-dependent methyltransferases"/>
    <property type="match status" value="1"/>
</dbReference>
<dbReference type="CDD" id="cd02440">
    <property type="entry name" value="AdoMet_MTases"/>
    <property type="match status" value="1"/>
</dbReference>
<evidence type="ECO:0000256" key="1">
    <source>
        <dbReference type="ARBA" id="ARBA00022603"/>
    </source>
</evidence>
<dbReference type="Pfam" id="PF13649">
    <property type="entry name" value="Methyltransf_25"/>
    <property type="match status" value="1"/>
</dbReference>
<dbReference type="PANTHER" id="PTHR43861:SF1">
    <property type="entry name" value="TRANS-ACONITATE 2-METHYLTRANSFERASE"/>
    <property type="match status" value="1"/>
</dbReference>
<accession>A0ABW0CRL6</accession>
<keyword evidence="2" id="KW-0808">Transferase</keyword>
<reference evidence="5" key="1">
    <citation type="journal article" date="2019" name="Int. J. Syst. Evol. Microbiol.">
        <title>The Global Catalogue of Microorganisms (GCM) 10K type strain sequencing project: providing services to taxonomists for standard genome sequencing and annotation.</title>
        <authorList>
            <consortium name="The Broad Institute Genomics Platform"/>
            <consortium name="The Broad Institute Genome Sequencing Center for Infectious Disease"/>
            <person name="Wu L."/>
            <person name="Ma J."/>
        </authorList>
    </citation>
    <scope>NUCLEOTIDE SEQUENCE [LARGE SCALE GENOMIC DNA]</scope>
    <source>
        <strain evidence="5">KCTC 42586</strain>
    </source>
</reference>
<protein>
    <submittedName>
        <fullName evidence="4">Class I SAM-dependent DNA methyltransferase</fullName>
    </submittedName>
</protein>
<sequence length="264" mass="29020">MTTQENYGPTSYGEELADIYDNWIVRLQEDTEPTVRFLADLAEHVAKDTGERRVLELGVGTGRVALPLAARGVDVTGIDASEEMLAGLRGKPGSDTVSLVHGDFVTPDVQGPFGLVYVVFNTLYSLATQEDQIRCLAGAAALLPDGGAFVFQGFVPDTARFEMARQSGQQMEVARTGATSLNLGIARHDPVRQHMYPHYSLKDSDTEREHTVRFRYVWPSELDLMARLAGLTLEHRYADWASGAFTAESQAHVSVYRKTGTVQP</sequence>
<comment type="caution">
    <text evidence="4">The sequence shown here is derived from an EMBL/GenBank/DDBJ whole genome shotgun (WGS) entry which is preliminary data.</text>
</comment>
<evidence type="ECO:0000259" key="3">
    <source>
        <dbReference type="Pfam" id="PF13649"/>
    </source>
</evidence>
<dbReference type="InterPro" id="IPR041698">
    <property type="entry name" value="Methyltransf_25"/>
</dbReference>
<dbReference type="GO" id="GO:0008168">
    <property type="term" value="F:methyltransferase activity"/>
    <property type="evidence" value="ECO:0007669"/>
    <property type="project" value="UniProtKB-KW"/>
</dbReference>
<evidence type="ECO:0000313" key="4">
    <source>
        <dbReference type="EMBL" id="MFC5217823.1"/>
    </source>
</evidence>
<dbReference type="Proteomes" id="UP001596263">
    <property type="component" value="Unassembled WGS sequence"/>
</dbReference>
<dbReference type="GO" id="GO:0032259">
    <property type="term" value="P:methylation"/>
    <property type="evidence" value="ECO:0007669"/>
    <property type="project" value="UniProtKB-KW"/>
</dbReference>
<organism evidence="4 5">
    <name type="scientific">Streptomyces coerulescens</name>
    <dbReference type="NCBI Taxonomy" id="29304"/>
    <lineage>
        <taxon>Bacteria</taxon>
        <taxon>Bacillati</taxon>
        <taxon>Actinomycetota</taxon>
        <taxon>Actinomycetes</taxon>
        <taxon>Kitasatosporales</taxon>
        <taxon>Streptomycetaceae</taxon>
        <taxon>Streptomyces</taxon>
    </lineage>
</organism>
<evidence type="ECO:0000256" key="2">
    <source>
        <dbReference type="ARBA" id="ARBA00022679"/>
    </source>
</evidence>
<keyword evidence="5" id="KW-1185">Reference proteome</keyword>
<evidence type="ECO:0000313" key="5">
    <source>
        <dbReference type="Proteomes" id="UP001596263"/>
    </source>
</evidence>
<dbReference type="InterPro" id="IPR029063">
    <property type="entry name" value="SAM-dependent_MTases_sf"/>
</dbReference>
<keyword evidence="1 4" id="KW-0489">Methyltransferase</keyword>
<dbReference type="EMBL" id="JBHSKM010000022">
    <property type="protein sequence ID" value="MFC5217823.1"/>
    <property type="molecule type" value="Genomic_DNA"/>
</dbReference>
<dbReference type="RefSeq" id="WP_380859441.1">
    <property type="nucleotide sequence ID" value="NZ_JBHSKM010000022.1"/>
</dbReference>
<gene>
    <name evidence="4" type="ORF">ACFPQ9_28720</name>
</gene>
<dbReference type="PANTHER" id="PTHR43861">
    <property type="entry name" value="TRANS-ACONITATE 2-METHYLTRANSFERASE-RELATED"/>
    <property type="match status" value="1"/>
</dbReference>